<gene>
    <name evidence="1" type="ORF">SAMN05421881_108510</name>
</gene>
<reference evidence="1 2" key="1">
    <citation type="submission" date="2016-10" db="EMBL/GenBank/DDBJ databases">
        <authorList>
            <person name="de Groot N.N."/>
        </authorList>
    </citation>
    <scope>NUCLEOTIDE SEQUENCE [LARGE SCALE GENOMIC DNA]</scope>
    <source>
        <strain evidence="1 2">Nm1</strain>
    </source>
</reference>
<accession>A0A1H3P0L6</accession>
<protein>
    <submittedName>
        <fullName evidence="1">Uncharacterized protein</fullName>
    </submittedName>
</protein>
<evidence type="ECO:0000313" key="1">
    <source>
        <dbReference type="EMBL" id="SDY94622.1"/>
    </source>
</evidence>
<name>A0A1H3P0L6_9PROT</name>
<proteinExistence type="predicted"/>
<evidence type="ECO:0000313" key="2">
    <source>
        <dbReference type="Proteomes" id="UP000198640"/>
    </source>
</evidence>
<keyword evidence="2" id="KW-1185">Reference proteome</keyword>
<dbReference type="Proteomes" id="UP000198640">
    <property type="component" value="Unassembled WGS sequence"/>
</dbReference>
<feature type="non-terminal residue" evidence="1">
    <location>
        <position position="1"/>
    </location>
</feature>
<dbReference type="AlphaFoldDB" id="A0A1H3P0L6"/>
<sequence length="75" mass="8476">HLLRDWAGCSTITGHGLTKGAFGYPQILPRSHKLSQRQQLNLSVALQVVVIGYALEQIELSTQARDKYQDTVIWR</sequence>
<dbReference type="RefSeq" id="WP_218132851.1">
    <property type="nucleotide sequence ID" value="NZ_FNOY01000085.1"/>
</dbReference>
<dbReference type="EMBL" id="FNOY01000085">
    <property type="protein sequence ID" value="SDY94622.1"/>
    <property type="molecule type" value="Genomic_DNA"/>
</dbReference>
<organism evidence="1 2">
    <name type="scientific">Nitrosomonas halophila</name>
    <dbReference type="NCBI Taxonomy" id="44576"/>
    <lineage>
        <taxon>Bacteria</taxon>
        <taxon>Pseudomonadati</taxon>
        <taxon>Pseudomonadota</taxon>
        <taxon>Betaproteobacteria</taxon>
        <taxon>Nitrosomonadales</taxon>
        <taxon>Nitrosomonadaceae</taxon>
        <taxon>Nitrosomonas</taxon>
    </lineage>
</organism>